<dbReference type="InterPro" id="IPR024478">
    <property type="entry name" value="HlyB_4HB_MCP"/>
</dbReference>
<dbReference type="InterPro" id="IPR003660">
    <property type="entry name" value="HAMP_dom"/>
</dbReference>
<organism evidence="9 10">
    <name type="scientific">Gordonibacter faecis</name>
    <dbReference type="NCBI Taxonomy" id="3047475"/>
    <lineage>
        <taxon>Bacteria</taxon>
        <taxon>Bacillati</taxon>
        <taxon>Actinomycetota</taxon>
        <taxon>Coriobacteriia</taxon>
        <taxon>Eggerthellales</taxon>
        <taxon>Eggerthellaceae</taxon>
        <taxon>Gordonibacter</taxon>
    </lineage>
</organism>
<dbReference type="PANTHER" id="PTHR43531">
    <property type="entry name" value="PROTEIN ICFG"/>
    <property type="match status" value="1"/>
</dbReference>
<dbReference type="InterPro" id="IPR004089">
    <property type="entry name" value="MCPsignal_dom"/>
</dbReference>
<keyword evidence="5" id="KW-0807">Transducer</keyword>
<dbReference type="RefSeq" id="WP_283831125.1">
    <property type="nucleotide sequence ID" value="NZ_JASJEU010000006.1"/>
</dbReference>
<evidence type="ECO:0000256" key="5">
    <source>
        <dbReference type="PROSITE-ProRule" id="PRU00284"/>
    </source>
</evidence>
<keyword evidence="1" id="KW-0145">Chemotaxis</keyword>
<feature type="domain" description="Methyl-accepting transducer" evidence="7">
    <location>
        <begin position="269"/>
        <end position="498"/>
    </location>
</feature>
<evidence type="ECO:0000259" key="8">
    <source>
        <dbReference type="PROSITE" id="PS50885"/>
    </source>
</evidence>
<feature type="transmembrane region" description="Helical" evidence="6">
    <location>
        <begin position="12"/>
        <end position="36"/>
    </location>
</feature>
<evidence type="ECO:0000259" key="7">
    <source>
        <dbReference type="PROSITE" id="PS50111"/>
    </source>
</evidence>
<dbReference type="CDD" id="cd06225">
    <property type="entry name" value="HAMP"/>
    <property type="match status" value="1"/>
</dbReference>
<dbReference type="InterPro" id="IPR004090">
    <property type="entry name" value="Chemotax_Me-accpt_rcpt"/>
</dbReference>
<dbReference type="PRINTS" id="PR00260">
    <property type="entry name" value="CHEMTRNSDUCR"/>
</dbReference>
<evidence type="ECO:0000256" key="4">
    <source>
        <dbReference type="ARBA" id="ARBA00029447"/>
    </source>
</evidence>
<sequence>MKQRFKNMSIGTMIMLSYVVVMVLFITSAGVAFYAIHSNAAMTSEFYQRPFQVTKSSMQLRSAIEQTANCLGQLVDESASAQQTKNLAAIEQYSEARNQEFAFISNTFTADPALLERFSEANDKLVAVRDKVLTAVKQGDYERASNLYTDDYLPQKETTSGLADDIVDTANSVATTFVQTSQELEIKTVVIVGVGALITLLLVVLMWRALARAITKPTLAMQAAAQRIAQGDLTASVEYESENELGAVAASINQTARSLHNTLDKIGEAVEQVTRSSSQMSDGAQSIAQGSAEQAMSIEELATNVQNIDQVVSENTESVLVANNSTTDVLAAVADGNDHITRTAQIIDQIKRNTENISQLANNIEDISFQTNILALNASVEAARAGEAGRGFSIVAEEIRRLAAQVSDASKEADTLADHTISGIQTSSAMIDEAVRNMTGAVEATENVKAMMSSIAETSTQQQEAVAQIRESMDRLSDVVQENSASAEESAVIAEELSSQAEELQHLMDRFNRGEDEHAR</sequence>
<accession>A0ABT7DJT0</accession>
<feature type="transmembrane region" description="Helical" evidence="6">
    <location>
        <begin position="189"/>
        <end position="211"/>
    </location>
</feature>
<gene>
    <name evidence="9" type="ORF">QNJ86_03115</name>
</gene>
<dbReference type="Pfam" id="PF00015">
    <property type="entry name" value="MCPsignal"/>
    <property type="match status" value="1"/>
</dbReference>
<comment type="caution">
    <text evidence="9">The sequence shown here is derived from an EMBL/GenBank/DDBJ whole genome shotgun (WGS) entry which is preliminary data.</text>
</comment>
<protein>
    <submittedName>
        <fullName evidence="9">Methyl-accepting chemotaxis protein</fullName>
    </submittedName>
</protein>
<evidence type="ECO:0000256" key="2">
    <source>
        <dbReference type="ARBA" id="ARBA00022692"/>
    </source>
</evidence>
<dbReference type="Pfam" id="PF12729">
    <property type="entry name" value="4HB_MCP_1"/>
    <property type="match status" value="1"/>
</dbReference>
<dbReference type="EMBL" id="JASJEU010000006">
    <property type="protein sequence ID" value="MDJ1649781.1"/>
    <property type="molecule type" value="Genomic_DNA"/>
</dbReference>
<keyword evidence="10" id="KW-1185">Reference proteome</keyword>
<keyword evidence="6" id="KW-0472">Membrane</keyword>
<evidence type="ECO:0000256" key="1">
    <source>
        <dbReference type="ARBA" id="ARBA00022500"/>
    </source>
</evidence>
<dbReference type="Proteomes" id="UP001232750">
    <property type="component" value="Unassembled WGS sequence"/>
</dbReference>
<name>A0ABT7DJT0_9ACTN</name>
<evidence type="ECO:0000313" key="9">
    <source>
        <dbReference type="EMBL" id="MDJ1649781.1"/>
    </source>
</evidence>
<dbReference type="SMART" id="SM00304">
    <property type="entry name" value="HAMP"/>
    <property type="match status" value="1"/>
</dbReference>
<comment type="similarity">
    <text evidence="4">Belongs to the methyl-accepting chemotaxis (MCP) protein family.</text>
</comment>
<keyword evidence="3 6" id="KW-1133">Transmembrane helix</keyword>
<keyword evidence="2 6" id="KW-0812">Transmembrane</keyword>
<dbReference type="SUPFAM" id="SSF58104">
    <property type="entry name" value="Methyl-accepting chemotaxis protein (MCP) signaling domain"/>
    <property type="match status" value="1"/>
</dbReference>
<dbReference type="InterPro" id="IPR051310">
    <property type="entry name" value="MCP_chemotaxis"/>
</dbReference>
<evidence type="ECO:0000256" key="6">
    <source>
        <dbReference type="SAM" id="Phobius"/>
    </source>
</evidence>
<dbReference type="Gene3D" id="1.10.287.950">
    <property type="entry name" value="Methyl-accepting chemotaxis protein"/>
    <property type="match status" value="1"/>
</dbReference>
<feature type="domain" description="HAMP" evidence="8">
    <location>
        <begin position="212"/>
        <end position="264"/>
    </location>
</feature>
<evidence type="ECO:0000256" key="3">
    <source>
        <dbReference type="ARBA" id="ARBA00022989"/>
    </source>
</evidence>
<dbReference type="SMART" id="SM00283">
    <property type="entry name" value="MA"/>
    <property type="match status" value="1"/>
</dbReference>
<reference evidence="9 10" key="1">
    <citation type="submission" date="2023-05" db="EMBL/GenBank/DDBJ databases">
        <title>Gordonibacter KGMB12511T sp. nov., isolated from faeces of healthy Korean.</title>
        <authorList>
            <person name="Kim H.S."/>
            <person name="Kim J.-S."/>
            <person name="Suh M.K."/>
            <person name="Eom M.K."/>
            <person name="Do H.E."/>
            <person name="Lee J.-S."/>
        </authorList>
    </citation>
    <scope>NUCLEOTIDE SEQUENCE [LARGE SCALE GENOMIC DNA]</scope>
    <source>
        <strain evidence="9 10">KGMB12511</strain>
    </source>
</reference>
<dbReference type="Pfam" id="PF00672">
    <property type="entry name" value="HAMP"/>
    <property type="match status" value="1"/>
</dbReference>
<evidence type="ECO:0000313" key="10">
    <source>
        <dbReference type="Proteomes" id="UP001232750"/>
    </source>
</evidence>
<proteinExistence type="inferred from homology"/>
<dbReference type="PROSITE" id="PS50885">
    <property type="entry name" value="HAMP"/>
    <property type="match status" value="1"/>
</dbReference>
<dbReference type="PROSITE" id="PS50111">
    <property type="entry name" value="CHEMOTAXIS_TRANSDUC_2"/>
    <property type="match status" value="1"/>
</dbReference>
<dbReference type="PANTHER" id="PTHR43531:SF11">
    <property type="entry name" value="METHYL-ACCEPTING CHEMOTAXIS PROTEIN 3"/>
    <property type="match status" value="1"/>
</dbReference>